<dbReference type="Proteomes" id="UP000559027">
    <property type="component" value="Unassembled WGS sequence"/>
</dbReference>
<proteinExistence type="predicted"/>
<dbReference type="Gene3D" id="3.40.50.300">
    <property type="entry name" value="P-loop containing nucleotide triphosphate hydrolases"/>
    <property type="match status" value="1"/>
</dbReference>
<keyword evidence="2" id="KW-1185">Reference proteome</keyword>
<dbReference type="AlphaFoldDB" id="A0A8H5FY89"/>
<gene>
    <name evidence="1" type="ORF">D9756_007106</name>
</gene>
<protein>
    <recommendedName>
        <fullName evidence="3">G domain-containing protein</fullName>
    </recommendedName>
</protein>
<organism evidence="1 2">
    <name type="scientific">Leucocoprinus leucothites</name>
    <dbReference type="NCBI Taxonomy" id="201217"/>
    <lineage>
        <taxon>Eukaryota</taxon>
        <taxon>Fungi</taxon>
        <taxon>Dikarya</taxon>
        <taxon>Basidiomycota</taxon>
        <taxon>Agaricomycotina</taxon>
        <taxon>Agaricomycetes</taxon>
        <taxon>Agaricomycetidae</taxon>
        <taxon>Agaricales</taxon>
        <taxon>Agaricineae</taxon>
        <taxon>Agaricaceae</taxon>
        <taxon>Leucocoprinus</taxon>
    </lineage>
</organism>
<reference evidence="1 2" key="1">
    <citation type="journal article" date="2020" name="ISME J.">
        <title>Uncovering the hidden diversity of litter-decomposition mechanisms in mushroom-forming fungi.</title>
        <authorList>
            <person name="Floudas D."/>
            <person name="Bentzer J."/>
            <person name="Ahren D."/>
            <person name="Johansson T."/>
            <person name="Persson P."/>
            <person name="Tunlid A."/>
        </authorList>
    </citation>
    <scope>NUCLEOTIDE SEQUENCE [LARGE SCALE GENOMIC DNA]</scope>
    <source>
        <strain evidence="1 2">CBS 146.42</strain>
    </source>
</reference>
<dbReference type="SUPFAM" id="SSF52540">
    <property type="entry name" value="P-loop containing nucleoside triphosphate hydrolases"/>
    <property type="match status" value="1"/>
</dbReference>
<accession>A0A8H5FY89</accession>
<dbReference type="OrthoDB" id="3112545at2759"/>
<comment type="caution">
    <text evidence="1">The sequence shown here is derived from an EMBL/GenBank/DDBJ whole genome shotgun (WGS) entry which is preliminary data.</text>
</comment>
<dbReference type="EMBL" id="JAACJO010000009">
    <property type="protein sequence ID" value="KAF5354130.1"/>
    <property type="molecule type" value="Genomic_DNA"/>
</dbReference>
<dbReference type="InterPro" id="IPR027417">
    <property type="entry name" value="P-loop_NTPase"/>
</dbReference>
<evidence type="ECO:0000313" key="2">
    <source>
        <dbReference type="Proteomes" id="UP000559027"/>
    </source>
</evidence>
<sequence length="226" mass="24828">MCLKRFLSRLLPSSSKYSTYQKVVAVIGCTGAGISTFIHSLLGPDQEAESGPTSWSLTPDTKEITPCEVILPSGSANTPILVLDTPGIDFEKRTIKSELKELQGWKKKYYRKGELAGIIFINDPCSLLINGKTFSIENSGALRDLCGEDWAKKTVLVNNPHERDVQPNYKGFTTAENFWSNISAKLGSDGPGIRRFNYYGDRQASARGILGSLVGRYKVLLTASND</sequence>
<evidence type="ECO:0008006" key="3">
    <source>
        <dbReference type="Google" id="ProtNLM"/>
    </source>
</evidence>
<name>A0A8H5FY89_9AGAR</name>
<evidence type="ECO:0000313" key="1">
    <source>
        <dbReference type="EMBL" id="KAF5354130.1"/>
    </source>
</evidence>